<evidence type="ECO:0000256" key="5">
    <source>
        <dbReference type="ARBA" id="ARBA00022833"/>
    </source>
</evidence>
<evidence type="ECO:0000256" key="1">
    <source>
        <dbReference type="ARBA" id="ARBA00004123"/>
    </source>
</evidence>
<keyword evidence="3" id="KW-0677">Repeat</keyword>
<evidence type="ECO:0000256" key="2">
    <source>
        <dbReference type="ARBA" id="ARBA00022723"/>
    </source>
</evidence>
<dbReference type="EMBL" id="JAFNEN010000358">
    <property type="protein sequence ID" value="KAG8184834.1"/>
    <property type="molecule type" value="Genomic_DNA"/>
</dbReference>
<organism evidence="11 12">
    <name type="scientific">Oedothorax gibbosus</name>
    <dbReference type="NCBI Taxonomy" id="931172"/>
    <lineage>
        <taxon>Eukaryota</taxon>
        <taxon>Metazoa</taxon>
        <taxon>Ecdysozoa</taxon>
        <taxon>Arthropoda</taxon>
        <taxon>Chelicerata</taxon>
        <taxon>Arachnida</taxon>
        <taxon>Araneae</taxon>
        <taxon>Araneomorphae</taxon>
        <taxon>Entelegynae</taxon>
        <taxon>Araneoidea</taxon>
        <taxon>Linyphiidae</taxon>
        <taxon>Erigoninae</taxon>
        <taxon>Oedothorax</taxon>
    </lineage>
</organism>
<dbReference type="AlphaFoldDB" id="A0AAV6UKM3"/>
<keyword evidence="7" id="KW-0804">Transcription</keyword>
<dbReference type="InterPro" id="IPR036236">
    <property type="entry name" value="Znf_C2H2_sf"/>
</dbReference>
<comment type="caution">
    <text evidence="11">The sequence shown here is derived from an EMBL/GenBank/DDBJ whole genome shotgun (WGS) entry which is preliminary data.</text>
</comment>
<dbReference type="SUPFAM" id="SSF57667">
    <property type="entry name" value="beta-beta-alpha zinc fingers"/>
    <property type="match status" value="1"/>
</dbReference>
<dbReference type="Proteomes" id="UP000827092">
    <property type="component" value="Unassembled WGS sequence"/>
</dbReference>
<keyword evidence="2" id="KW-0479">Metal-binding</keyword>
<dbReference type="GO" id="GO:0005634">
    <property type="term" value="C:nucleus"/>
    <property type="evidence" value="ECO:0007669"/>
    <property type="project" value="UniProtKB-SubCell"/>
</dbReference>
<dbReference type="GO" id="GO:0000981">
    <property type="term" value="F:DNA-binding transcription factor activity, RNA polymerase II-specific"/>
    <property type="evidence" value="ECO:0007669"/>
    <property type="project" value="TreeGrafter"/>
</dbReference>
<keyword evidence="5" id="KW-0862">Zinc</keyword>
<evidence type="ECO:0000259" key="10">
    <source>
        <dbReference type="PROSITE" id="PS50157"/>
    </source>
</evidence>
<evidence type="ECO:0000313" key="11">
    <source>
        <dbReference type="EMBL" id="KAG8184834.1"/>
    </source>
</evidence>
<evidence type="ECO:0000256" key="4">
    <source>
        <dbReference type="ARBA" id="ARBA00022771"/>
    </source>
</evidence>
<dbReference type="PROSITE" id="PS50157">
    <property type="entry name" value="ZINC_FINGER_C2H2_2"/>
    <property type="match status" value="2"/>
</dbReference>
<dbReference type="FunFam" id="3.30.160.60:FF:000130">
    <property type="entry name" value="Spalt-like transcription factor 4"/>
    <property type="match status" value="1"/>
</dbReference>
<accession>A0AAV6UKM3</accession>
<sequence length="96" mass="11433">MHLLYVCYTEQRTFREPSANPHQNSSYSVVECFDSFGLARKQYSCSCCPYKTFKKYNIQTHFLIHTRQKPYQCNVCNKSFSQKGNLQRHFITHMAH</sequence>
<protein>
    <recommendedName>
        <fullName evidence="10">C2H2-type domain-containing protein</fullName>
    </recommendedName>
</protein>
<dbReference type="PANTHER" id="PTHR24408:SF58">
    <property type="entry name" value="TRANSCRIPTION FACTOR (TFIIIA), PUTATIVE (AFU_ORTHOLOGUE AFUA_1G05150)-RELATED"/>
    <property type="match status" value="1"/>
</dbReference>
<dbReference type="GO" id="GO:0043565">
    <property type="term" value="F:sequence-specific DNA binding"/>
    <property type="evidence" value="ECO:0007669"/>
    <property type="project" value="TreeGrafter"/>
</dbReference>
<dbReference type="Pfam" id="PF00096">
    <property type="entry name" value="zf-C2H2"/>
    <property type="match status" value="1"/>
</dbReference>
<keyword evidence="12" id="KW-1185">Reference proteome</keyword>
<evidence type="ECO:0000256" key="6">
    <source>
        <dbReference type="ARBA" id="ARBA00023015"/>
    </source>
</evidence>
<dbReference type="GO" id="GO:0008270">
    <property type="term" value="F:zinc ion binding"/>
    <property type="evidence" value="ECO:0007669"/>
    <property type="project" value="UniProtKB-KW"/>
</dbReference>
<feature type="domain" description="C2H2-type" evidence="10">
    <location>
        <begin position="43"/>
        <end position="70"/>
    </location>
</feature>
<proteinExistence type="predicted"/>
<dbReference type="Gene3D" id="3.30.160.60">
    <property type="entry name" value="Classic Zinc Finger"/>
    <property type="match status" value="1"/>
</dbReference>
<dbReference type="PROSITE" id="PS00028">
    <property type="entry name" value="ZINC_FINGER_C2H2_1"/>
    <property type="match status" value="1"/>
</dbReference>
<dbReference type="InterPro" id="IPR013087">
    <property type="entry name" value="Znf_C2H2_type"/>
</dbReference>
<gene>
    <name evidence="11" type="ORF">JTE90_012083</name>
</gene>
<feature type="domain" description="C2H2-type" evidence="10">
    <location>
        <begin position="71"/>
        <end position="96"/>
    </location>
</feature>
<keyword evidence="4 9" id="KW-0863">Zinc-finger</keyword>
<evidence type="ECO:0000256" key="3">
    <source>
        <dbReference type="ARBA" id="ARBA00022737"/>
    </source>
</evidence>
<dbReference type="SMART" id="SM00355">
    <property type="entry name" value="ZnF_C2H2"/>
    <property type="match status" value="2"/>
</dbReference>
<dbReference type="PANTHER" id="PTHR24408">
    <property type="entry name" value="ZINC FINGER PROTEIN"/>
    <property type="match status" value="1"/>
</dbReference>
<name>A0AAV6UKM3_9ARAC</name>
<evidence type="ECO:0000256" key="8">
    <source>
        <dbReference type="ARBA" id="ARBA00023242"/>
    </source>
</evidence>
<evidence type="ECO:0000313" key="12">
    <source>
        <dbReference type="Proteomes" id="UP000827092"/>
    </source>
</evidence>
<reference evidence="11 12" key="1">
    <citation type="journal article" date="2022" name="Nat. Ecol. Evol.">
        <title>A masculinizing supergene underlies an exaggerated male reproductive morph in a spider.</title>
        <authorList>
            <person name="Hendrickx F."/>
            <person name="De Corte Z."/>
            <person name="Sonet G."/>
            <person name="Van Belleghem S.M."/>
            <person name="Kostlbacher S."/>
            <person name="Vangestel C."/>
        </authorList>
    </citation>
    <scope>NUCLEOTIDE SEQUENCE [LARGE SCALE GENOMIC DNA]</scope>
    <source>
        <strain evidence="11">W744_W776</strain>
    </source>
</reference>
<comment type="subcellular location">
    <subcellularLocation>
        <location evidence="1">Nucleus</location>
    </subcellularLocation>
</comment>
<keyword evidence="6" id="KW-0805">Transcription regulation</keyword>
<evidence type="ECO:0000256" key="7">
    <source>
        <dbReference type="ARBA" id="ARBA00023163"/>
    </source>
</evidence>
<evidence type="ECO:0000256" key="9">
    <source>
        <dbReference type="PROSITE-ProRule" id="PRU00042"/>
    </source>
</evidence>
<keyword evidence="8" id="KW-0539">Nucleus</keyword>